<protein>
    <submittedName>
        <fullName evidence="1">Uncharacterized protein</fullName>
    </submittedName>
</protein>
<reference evidence="1" key="1">
    <citation type="submission" date="2025-08" db="UniProtKB">
        <authorList>
            <consortium name="Ensembl"/>
        </authorList>
    </citation>
    <scope>IDENTIFICATION</scope>
</reference>
<dbReference type="Proteomes" id="UP000694724">
    <property type="component" value="Unplaced"/>
</dbReference>
<evidence type="ECO:0000313" key="2">
    <source>
        <dbReference type="Proteomes" id="UP000694724"/>
    </source>
</evidence>
<dbReference type="InterPro" id="IPR038532">
    <property type="entry name" value="NDUFS4-like_sf"/>
</dbReference>
<dbReference type="Gene3D" id="3.30.160.190">
    <property type="entry name" value="atu1810 like domain"/>
    <property type="match status" value="1"/>
</dbReference>
<evidence type="ECO:0000313" key="1">
    <source>
        <dbReference type="Ensembl" id="ENSSSCP00055010597.1"/>
    </source>
</evidence>
<dbReference type="Ensembl" id="ENSSSCT00055013471.1">
    <property type="protein sequence ID" value="ENSSSCP00055010597.1"/>
    <property type="gene ID" value="ENSSSCG00055006917.1"/>
</dbReference>
<organism evidence="1 2">
    <name type="scientific">Sus scrofa</name>
    <name type="common">Pig</name>
    <dbReference type="NCBI Taxonomy" id="9823"/>
    <lineage>
        <taxon>Eukaryota</taxon>
        <taxon>Metazoa</taxon>
        <taxon>Chordata</taxon>
        <taxon>Craniata</taxon>
        <taxon>Vertebrata</taxon>
        <taxon>Euteleostomi</taxon>
        <taxon>Mammalia</taxon>
        <taxon>Eutheria</taxon>
        <taxon>Laurasiatheria</taxon>
        <taxon>Artiodactyla</taxon>
        <taxon>Suina</taxon>
        <taxon>Suidae</taxon>
        <taxon>Sus</taxon>
    </lineage>
</organism>
<sequence length="146" mass="16936">KPFPLKSELKQNFYNFSAGKTGQLNVKALPLRVISESLKRPKRERRQDTSVSGSDNCLGVVTVADVPRTYILTRKVQIFIDARTQVQSLLENTKKWFLEISSTQAWEPPYATRSSLKDPTQNIRVRFTKKQTLFFFKQKSLYILHI</sequence>
<dbReference type="AlphaFoldDB" id="A0A8D1PWI0"/>
<name>A0A8D1PWI0_PIG</name>
<accession>A0A8D1PWI0</accession>
<proteinExistence type="predicted"/>